<comment type="caution">
    <text evidence="1">The sequence shown here is derived from an EMBL/GenBank/DDBJ whole genome shotgun (WGS) entry which is preliminary data.</text>
</comment>
<evidence type="ECO:0000313" key="2">
    <source>
        <dbReference type="Proteomes" id="UP000230233"/>
    </source>
</evidence>
<reference evidence="2" key="1">
    <citation type="submission" date="2017-10" db="EMBL/GenBank/DDBJ databases">
        <title>Rapid genome shrinkage in a self-fertile nematode reveals novel sperm competition proteins.</title>
        <authorList>
            <person name="Yin D."/>
            <person name="Schwarz E.M."/>
            <person name="Thomas C.G."/>
            <person name="Felde R.L."/>
            <person name="Korf I.F."/>
            <person name="Cutter A.D."/>
            <person name="Schartner C.M."/>
            <person name="Ralston E.J."/>
            <person name="Meyer B.J."/>
            <person name="Haag E.S."/>
        </authorList>
    </citation>
    <scope>NUCLEOTIDE SEQUENCE [LARGE SCALE GENOMIC DNA]</scope>
    <source>
        <strain evidence="2">JU1422</strain>
    </source>
</reference>
<name>A0A2G5VFF1_9PELO</name>
<keyword evidence="2" id="KW-1185">Reference proteome</keyword>
<dbReference type="Proteomes" id="UP000230233">
    <property type="component" value="Chromosome I"/>
</dbReference>
<organism evidence="1 2">
    <name type="scientific">Caenorhabditis nigoni</name>
    <dbReference type="NCBI Taxonomy" id="1611254"/>
    <lineage>
        <taxon>Eukaryota</taxon>
        <taxon>Metazoa</taxon>
        <taxon>Ecdysozoa</taxon>
        <taxon>Nematoda</taxon>
        <taxon>Chromadorea</taxon>
        <taxon>Rhabditida</taxon>
        <taxon>Rhabditina</taxon>
        <taxon>Rhabditomorpha</taxon>
        <taxon>Rhabditoidea</taxon>
        <taxon>Rhabditidae</taxon>
        <taxon>Peloderinae</taxon>
        <taxon>Caenorhabditis</taxon>
    </lineage>
</organism>
<dbReference type="EMBL" id="PDUG01000001">
    <property type="protein sequence ID" value="PIC50462.1"/>
    <property type="molecule type" value="Genomic_DNA"/>
</dbReference>
<proteinExistence type="predicted"/>
<protein>
    <submittedName>
        <fullName evidence="1">Uncharacterized protein</fullName>
    </submittedName>
</protein>
<dbReference type="AlphaFoldDB" id="A0A2G5VFF1"/>
<gene>
    <name evidence="1" type="primary">Cnig_chr_I.g1347</name>
    <name evidence="1" type="ORF">B9Z55_001347</name>
</gene>
<accession>A0A2G5VFF1</accession>
<sequence>MWNSLLTIRLIRIKESQSSTNEEADNRIHKPMRSKDMESLLAIPRISLPYYRISQALLGLQPNSSLFRCELLYNLCFGAYASSSYHFADQKTE</sequence>
<evidence type="ECO:0000313" key="1">
    <source>
        <dbReference type="EMBL" id="PIC50462.1"/>
    </source>
</evidence>